<dbReference type="EMBL" id="JPOS01000039">
    <property type="protein sequence ID" value="KGE86831.1"/>
    <property type="molecule type" value="Genomic_DNA"/>
</dbReference>
<name>A0A098S4C2_9BACT</name>
<dbReference type="OrthoDB" id="973569at2"/>
<evidence type="ECO:0008006" key="4">
    <source>
        <dbReference type="Google" id="ProtNLM"/>
    </source>
</evidence>
<evidence type="ECO:0000313" key="2">
    <source>
        <dbReference type="EMBL" id="KGE86831.1"/>
    </source>
</evidence>
<feature type="chain" id="PRO_5001939846" description="DUF4382 domain-containing protein" evidence="1">
    <location>
        <begin position="29"/>
        <end position="566"/>
    </location>
</feature>
<reference evidence="2 3" key="1">
    <citation type="journal article" date="2014" name="Int. J. Syst. Evol. Microbiol.">
        <title>Phaeodactylibacter xiamenensis gen. nov., sp. nov., a member of the family Saprospiraceae isolated from the marine alga Phaeodactylum tricornutum.</title>
        <authorList>
            <person name="Chen Z.Jr."/>
            <person name="Lei X."/>
            <person name="Lai Q."/>
            <person name="Li Y."/>
            <person name="Zhang B."/>
            <person name="Zhang J."/>
            <person name="Zhang H."/>
            <person name="Yang L."/>
            <person name="Zheng W."/>
            <person name="Tian Y."/>
            <person name="Yu Z."/>
            <person name="Xu H.Jr."/>
            <person name="Zheng T."/>
        </authorList>
    </citation>
    <scope>NUCLEOTIDE SEQUENCE [LARGE SCALE GENOMIC DNA]</scope>
    <source>
        <strain evidence="2 3">KD52</strain>
    </source>
</reference>
<organism evidence="2 3">
    <name type="scientific">Phaeodactylibacter xiamenensis</name>
    <dbReference type="NCBI Taxonomy" id="1524460"/>
    <lineage>
        <taxon>Bacteria</taxon>
        <taxon>Pseudomonadati</taxon>
        <taxon>Bacteroidota</taxon>
        <taxon>Saprospiria</taxon>
        <taxon>Saprospirales</taxon>
        <taxon>Haliscomenobacteraceae</taxon>
        <taxon>Phaeodactylibacter</taxon>
    </lineage>
</organism>
<protein>
    <recommendedName>
        <fullName evidence="4">DUF4382 domain-containing protein</fullName>
    </recommendedName>
</protein>
<comment type="caution">
    <text evidence="2">The sequence shown here is derived from an EMBL/GenBank/DDBJ whole genome shotgun (WGS) entry which is preliminary data.</text>
</comment>
<evidence type="ECO:0000256" key="1">
    <source>
        <dbReference type="SAM" id="SignalP"/>
    </source>
</evidence>
<feature type="signal peptide" evidence="1">
    <location>
        <begin position="1"/>
        <end position="28"/>
    </location>
</feature>
<proteinExistence type="predicted"/>
<sequence>MKKLFLNTLRLSAVLMLAFLVTTCTEEAREDLIEGYVDGVNLNINTDIFRVPVAFYFGDANLDTGGDAPDNLTITIEGPDKDLIYSTDGKRDLKPVAGFLEIGLDKDVMITEDDPLELTVIAEAPGYIKTIQNIVLYDTTYQYIPVNMVSLNAPPKGVSLQLGTTAADADGVMQDTAFSTPMVAGKEEMASVRLKQGTKVMNAQGEELIGDIEVQLVHFDNRSDESLASFPGGFTATNVVDENGNEMEPVEFVTAGFVALDMFVGNDEVTDFSEPVEVEVGINPETIDPATGQQVKEGDIIPIWSLDDNTGQWKHEGEAVVEKDADGNLSATMLITHLSWWNFDYFYNSCRWYEPVRLVIESDYNNYRDAPWLRGQLYDAITGRRFSYRRYFKALNGQTINMYNIPKNRTLYMEVSEGNQVIYTSPPFTTICNSTTVLDMKTFEPPSPLMLDVRFSGLCEGAGPDIIIKPDAVIYFRQTGQRWEPLAQVIGGAFTTSRLFRGEVYDFRLVYAGRTYDFMDIVVESQTLEVEDYKLEVDLDNPDNRSSIIVEDVVIPQEYCDILLGG</sequence>
<dbReference type="Proteomes" id="UP000029736">
    <property type="component" value="Unassembled WGS sequence"/>
</dbReference>
<keyword evidence="1" id="KW-0732">Signal</keyword>
<dbReference type="STRING" id="1524460.IX84_17290"/>
<accession>A0A098S4C2</accession>
<dbReference type="RefSeq" id="WP_152605103.1">
    <property type="nucleotide sequence ID" value="NZ_JBKAGJ010000009.1"/>
</dbReference>
<keyword evidence="3" id="KW-1185">Reference proteome</keyword>
<dbReference type="AlphaFoldDB" id="A0A098S4C2"/>
<evidence type="ECO:0000313" key="3">
    <source>
        <dbReference type="Proteomes" id="UP000029736"/>
    </source>
</evidence>
<gene>
    <name evidence="2" type="ORF">IX84_17290</name>
</gene>